<dbReference type="GO" id="GO:0016020">
    <property type="term" value="C:membrane"/>
    <property type="evidence" value="ECO:0007669"/>
    <property type="project" value="UniProtKB-SubCell"/>
</dbReference>
<dbReference type="PANTHER" id="PTHR23423">
    <property type="entry name" value="ORGANIC SOLUTE TRANSPORTER-RELATED"/>
    <property type="match status" value="1"/>
</dbReference>
<evidence type="ECO:0000313" key="7">
    <source>
        <dbReference type="EMBL" id="ELK09227.1"/>
    </source>
</evidence>
<name>L5KD00_PTEAL</name>
<organism evidence="7 8">
    <name type="scientific">Pteropus alecto</name>
    <name type="common">Black flying fox</name>
    <dbReference type="NCBI Taxonomy" id="9402"/>
    <lineage>
        <taxon>Eukaryota</taxon>
        <taxon>Metazoa</taxon>
        <taxon>Chordata</taxon>
        <taxon>Craniata</taxon>
        <taxon>Vertebrata</taxon>
        <taxon>Euteleostomi</taxon>
        <taxon>Mammalia</taxon>
        <taxon>Eutheria</taxon>
        <taxon>Laurasiatheria</taxon>
        <taxon>Chiroptera</taxon>
        <taxon>Yinpterochiroptera</taxon>
        <taxon>Pteropodoidea</taxon>
        <taxon>Pteropodidae</taxon>
        <taxon>Pteropodinae</taxon>
        <taxon>Pteropus</taxon>
    </lineage>
</organism>
<dbReference type="STRING" id="9402.L5KD00"/>
<dbReference type="eggNOG" id="KOG2641">
    <property type="taxonomic scope" value="Eukaryota"/>
</dbReference>
<keyword evidence="4 6" id="KW-0472">Membrane</keyword>
<evidence type="ECO:0000256" key="2">
    <source>
        <dbReference type="ARBA" id="ARBA00022692"/>
    </source>
</evidence>
<accession>L5KD00</accession>
<protein>
    <submittedName>
        <fullName evidence="7">Transmembrane protein 184A</fullName>
    </submittedName>
</protein>
<proteinExistence type="predicted"/>
<feature type="transmembrane region" description="Helical" evidence="6">
    <location>
        <begin position="142"/>
        <end position="163"/>
    </location>
</feature>
<keyword evidence="8" id="KW-1185">Reference proteome</keyword>
<dbReference type="InParanoid" id="L5KD00"/>
<dbReference type="Pfam" id="PF03619">
    <property type="entry name" value="Solute_trans_a"/>
    <property type="match status" value="1"/>
</dbReference>
<sequence length="376" mass="42055">MRRQQAWRPPRLVLMFPRHVLSEHVPSSPPCARGWLQHVTSRPPPRAAVTLHRHEQILHRGQRVPALFPSPWKCQPAFRNDRPLGSLLGWVTKCTSHGQMSVCSRGWRVAPRRPKVPKPGLAPPPQIYLHLRFYTVPNEQRYIIRLLLIVPVYAFSSWLSLLLLGARQHYIYLDSMRDCYEAFVIYSFLSLCFQYLGGESTIMAEIRGKPVQSSCLYGTCCLRGVAYSVGFLRFCKQATLQFCVVKPVMALVTIVLQAVGKYHDGDFRCHLPPRRKLRVRVTGGEGAEVAGPGAPLQSISSGLKETVSPRDIVQDAIHNFSPTYQHYAQQATQEASGPGLGRLPSPGTHPSVAGRSGGGRKSRSVEKRVLIPSEEL</sequence>
<dbReference type="Proteomes" id="UP000010552">
    <property type="component" value="Unassembled WGS sequence"/>
</dbReference>
<evidence type="ECO:0000256" key="6">
    <source>
        <dbReference type="SAM" id="Phobius"/>
    </source>
</evidence>
<evidence type="ECO:0000256" key="5">
    <source>
        <dbReference type="SAM" id="MobiDB-lite"/>
    </source>
</evidence>
<keyword evidence="3 6" id="KW-1133">Transmembrane helix</keyword>
<evidence type="ECO:0000313" key="8">
    <source>
        <dbReference type="Proteomes" id="UP000010552"/>
    </source>
</evidence>
<dbReference type="SMART" id="SM01417">
    <property type="entry name" value="Solute_trans_a"/>
    <property type="match status" value="1"/>
</dbReference>
<reference evidence="8" key="1">
    <citation type="journal article" date="2013" name="Science">
        <title>Comparative analysis of bat genomes provides insight into the evolution of flight and immunity.</title>
        <authorList>
            <person name="Zhang G."/>
            <person name="Cowled C."/>
            <person name="Shi Z."/>
            <person name="Huang Z."/>
            <person name="Bishop-Lilly K.A."/>
            <person name="Fang X."/>
            <person name="Wynne J.W."/>
            <person name="Xiong Z."/>
            <person name="Baker M.L."/>
            <person name="Zhao W."/>
            <person name="Tachedjian M."/>
            <person name="Zhu Y."/>
            <person name="Zhou P."/>
            <person name="Jiang X."/>
            <person name="Ng J."/>
            <person name="Yang L."/>
            <person name="Wu L."/>
            <person name="Xiao J."/>
            <person name="Feng Y."/>
            <person name="Chen Y."/>
            <person name="Sun X."/>
            <person name="Zhang Y."/>
            <person name="Marsh G.A."/>
            <person name="Crameri G."/>
            <person name="Broder C.C."/>
            <person name="Frey K.G."/>
            <person name="Wang L.F."/>
            <person name="Wang J."/>
        </authorList>
    </citation>
    <scope>NUCLEOTIDE SEQUENCE [LARGE SCALE GENOMIC DNA]</scope>
</reference>
<feature type="region of interest" description="Disordered" evidence="5">
    <location>
        <begin position="328"/>
        <end position="376"/>
    </location>
</feature>
<gene>
    <name evidence="7" type="ORF">PAL_GLEAN10002667</name>
</gene>
<dbReference type="EMBL" id="KB030838">
    <property type="protein sequence ID" value="ELK09227.1"/>
    <property type="molecule type" value="Genomic_DNA"/>
</dbReference>
<dbReference type="AlphaFoldDB" id="L5KD00"/>
<evidence type="ECO:0000256" key="1">
    <source>
        <dbReference type="ARBA" id="ARBA00004141"/>
    </source>
</evidence>
<feature type="compositionally biased region" description="Low complexity" evidence="5">
    <location>
        <begin position="341"/>
        <end position="354"/>
    </location>
</feature>
<keyword evidence="2 6" id="KW-0812">Transmembrane</keyword>
<evidence type="ECO:0000256" key="4">
    <source>
        <dbReference type="ARBA" id="ARBA00023136"/>
    </source>
</evidence>
<comment type="subcellular location">
    <subcellularLocation>
        <location evidence="1">Membrane</location>
        <topology evidence="1">Multi-pass membrane protein</topology>
    </subcellularLocation>
</comment>
<evidence type="ECO:0000256" key="3">
    <source>
        <dbReference type="ARBA" id="ARBA00022989"/>
    </source>
</evidence>
<dbReference type="InterPro" id="IPR005178">
    <property type="entry name" value="Ostalpha/TMEM184C"/>
</dbReference>